<feature type="region of interest" description="Disordered" evidence="5">
    <location>
        <begin position="272"/>
        <end position="303"/>
    </location>
</feature>
<keyword evidence="2" id="KW-0732">Signal</keyword>
<evidence type="ECO:0000256" key="4">
    <source>
        <dbReference type="ARBA" id="ARBA00023180"/>
    </source>
</evidence>
<keyword evidence="4" id="KW-0325">Glycoprotein</keyword>
<evidence type="ECO:0000256" key="3">
    <source>
        <dbReference type="ARBA" id="ARBA00023136"/>
    </source>
</evidence>
<dbReference type="InterPro" id="IPR013783">
    <property type="entry name" value="Ig-like_fold"/>
</dbReference>
<keyword evidence="3" id="KW-0472">Membrane</keyword>
<evidence type="ECO:0000313" key="6">
    <source>
        <dbReference type="Ensembl" id="ENSNMLP00000037302.1"/>
    </source>
</evidence>
<sequence length="303" mass="34543">MVKVYLKPLGTIMLRYIFILFFRFQFTDKIIQTNRDLLLTVTEGVQIGEDVFYWKFKNSINIIRLNGDKITIKEEYKGRFFKHNLSLILINVQLSDSGIYTAVVSGTKDVILSTYDIRVEAPVYPVLLSVDSVFNSSESCNFTVSCTIELSLSISRSFTCDRRTCEEASPAPSDPPPSLHLSLSDVSIICNHSNHVSWRNDTKEIQQVCPFGNELILMFDFVFNSMLKTSSVMFLYRYKRCPDFPIHAHLLQLFWGDPEATPGQLGDIVPPACPGPSTRPPPNRTCLEHLPREATRRHPEQMP</sequence>
<dbReference type="SUPFAM" id="SSF48726">
    <property type="entry name" value="Immunoglobulin"/>
    <property type="match status" value="1"/>
</dbReference>
<dbReference type="Ensembl" id="ENSNMLT00000041539.1">
    <property type="protein sequence ID" value="ENSNMLP00000037302.1"/>
    <property type="gene ID" value="ENSNMLG00000023086.1"/>
</dbReference>
<reference evidence="6" key="1">
    <citation type="submission" date="2025-08" db="UniProtKB">
        <authorList>
            <consortium name="Ensembl"/>
        </authorList>
    </citation>
    <scope>IDENTIFICATION</scope>
</reference>
<dbReference type="InterPro" id="IPR036179">
    <property type="entry name" value="Ig-like_dom_sf"/>
</dbReference>
<feature type="compositionally biased region" description="Basic and acidic residues" evidence="5">
    <location>
        <begin position="286"/>
        <end position="303"/>
    </location>
</feature>
<feature type="compositionally biased region" description="Pro residues" evidence="5">
    <location>
        <begin position="272"/>
        <end position="283"/>
    </location>
</feature>
<evidence type="ECO:0000313" key="7">
    <source>
        <dbReference type="Proteomes" id="UP000694523"/>
    </source>
</evidence>
<evidence type="ECO:0000256" key="2">
    <source>
        <dbReference type="ARBA" id="ARBA00022729"/>
    </source>
</evidence>
<protein>
    <recommendedName>
        <fullName evidence="8">Immunoglobulin subtype domain-containing protein</fullName>
    </recommendedName>
</protein>
<dbReference type="InterPro" id="IPR015631">
    <property type="entry name" value="CD2/SLAM_rcpt"/>
</dbReference>
<dbReference type="AlphaFoldDB" id="A0A8C6UPA2"/>
<comment type="subcellular location">
    <subcellularLocation>
        <location evidence="1">Membrane</location>
    </subcellularLocation>
</comment>
<evidence type="ECO:0000256" key="1">
    <source>
        <dbReference type="ARBA" id="ARBA00004370"/>
    </source>
</evidence>
<dbReference type="Proteomes" id="UP000694523">
    <property type="component" value="Unplaced"/>
</dbReference>
<name>A0A8C6UPA2_9GOBI</name>
<evidence type="ECO:0008006" key="8">
    <source>
        <dbReference type="Google" id="ProtNLM"/>
    </source>
</evidence>
<reference evidence="6" key="2">
    <citation type="submission" date="2025-09" db="UniProtKB">
        <authorList>
            <consortium name="Ensembl"/>
        </authorList>
    </citation>
    <scope>IDENTIFICATION</scope>
</reference>
<evidence type="ECO:0000256" key="5">
    <source>
        <dbReference type="SAM" id="MobiDB-lite"/>
    </source>
</evidence>
<dbReference type="PANTHER" id="PTHR12080">
    <property type="entry name" value="SIGNALING LYMPHOCYTIC ACTIVATION MOLECULE"/>
    <property type="match status" value="1"/>
</dbReference>
<proteinExistence type="predicted"/>
<organism evidence="6 7">
    <name type="scientific">Neogobius melanostomus</name>
    <name type="common">round goby</name>
    <dbReference type="NCBI Taxonomy" id="47308"/>
    <lineage>
        <taxon>Eukaryota</taxon>
        <taxon>Metazoa</taxon>
        <taxon>Chordata</taxon>
        <taxon>Craniata</taxon>
        <taxon>Vertebrata</taxon>
        <taxon>Euteleostomi</taxon>
        <taxon>Actinopterygii</taxon>
        <taxon>Neopterygii</taxon>
        <taxon>Teleostei</taxon>
        <taxon>Neoteleostei</taxon>
        <taxon>Acanthomorphata</taxon>
        <taxon>Gobiaria</taxon>
        <taxon>Gobiiformes</taxon>
        <taxon>Gobioidei</taxon>
        <taxon>Gobiidae</taxon>
        <taxon>Benthophilinae</taxon>
        <taxon>Neogobiini</taxon>
        <taxon>Neogobius</taxon>
    </lineage>
</organism>
<accession>A0A8C6UPA2</accession>
<dbReference type="GO" id="GO:0016020">
    <property type="term" value="C:membrane"/>
    <property type="evidence" value="ECO:0007669"/>
    <property type="project" value="UniProtKB-SubCell"/>
</dbReference>
<dbReference type="Gene3D" id="2.60.40.10">
    <property type="entry name" value="Immunoglobulins"/>
    <property type="match status" value="1"/>
</dbReference>
<dbReference type="PANTHER" id="PTHR12080:SF80">
    <property type="entry name" value="IMMUNOGLOBULIN V-SET DOMAIN-CONTAINING PROTEIN"/>
    <property type="match status" value="1"/>
</dbReference>
<keyword evidence="7" id="KW-1185">Reference proteome</keyword>